<sequence length="530" mass="60369">MLSLSDADLSSSSLLRLELSHLRLELSHLISDADHELSHLLRFWFQALLSSESRILGIPRIESEVEDVVSKLVKFAEQSRAMKEMFASTSGVFLTNNNLRRRLQNKQQPNEHDVAAAADADTAAAAEGCGNQTNRAIEREAMDIAKAWLSKIKSKGKEKSSKKKKTTTRINVKKEGSKTAEEAVSNATKQKAAAAKQFIENHYKKKLQSQQQRHERRRKLSTCGVRGIKMGTDDFEPLTMIGKGAFGEGEGTGHVYAMKKLKKSEMLRRGQVEHVKAERNLLAEVDSNCIVKLYCSFQDEEYMYLIMEYLPGGDMMTLLMKMRQGFIDIKPDNLLLDRSGHMKLSDFGLCKPLDCSVLEEKDFTYAQNIVTWRNYLKFPEEVRLSPEEAKDLICRLLCNVEQRLGTKRAYEIKDHPWFVGVEWGKLYQMKAGFIPQVNDELDTQNFEKFDEMLSSKDINFVGYTYKNVEILSTNPKRPSIKSLFEDESAGGTTSYQGSFLKHLPPQIQKFQRKSANRAHHPDDTSLEPDF</sequence>
<evidence type="ECO:0000259" key="11">
    <source>
        <dbReference type="PROSITE" id="PS50011"/>
    </source>
</evidence>
<dbReference type="Proteomes" id="UP000032141">
    <property type="component" value="Chromosome C1"/>
</dbReference>
<comment type="catalytic activity">
    <reaction evidence="8">
        <text>L-threonyl-[protein] + ATP = O-phospho-L-threonyl-[protein] + ADP + H(+)</text>
        <dbReference type="Rhea" id="RHEA:46608"/>
        <dbReference type="Rhea" id="RHEA-COMP:11060"/>
        <dbReference type="Rhea" id="RHEA-COMP:11605"/>
        <dbReference type="ChEBI" id="CHEBI:15378"/>
        <dbReference type="ChEBI" id="CHEBI:30013"/>
        <dbReference type="ChEBI" id="CHEBI:30616"/>
        <dbReference type="ChEBI" id="CHEBI:61977"/>
        <dbReference type="ChEBI" id="CHEBI:456216"/>
        <dbReference type="EC" id="2.7.11.1"/>
    </reaction>
</comment>
<evidence type="ECO:0000256" key="5">
    <source>
        <dbReference type="ARBA" id="ARBA00022741"/>
    </source>
</evidence>
<dbReference type="InterPro" id="IPR011009">
    <property type="entry name" value="Kinase-like_dom_sf"/>
</dbReference>
<dbReference type="Gramene" id="Bo1g102010.1">
    <property type="protein sequence ID" value="Bo1g102010.1"/>
    <property type="gene ID" value="Bo1g102010"/>
</dbReference>
<dbReference type="GO" id="GO:0004674">
    <property type="term" value="F:protein serine/threonine kinase activity"/>
    <property type="evidence" value="ECO:0007669"/>
    <property type="project" value="UniProtKB-KW"/>
</dbReference>
<dbReference type="EnsemblPlants" id="Bo1g102010.1">
    <property type="protein sequence ID" value="Bo1g102010.1"/>
    <property type="gene ID" value="Bo1g102010"/>
</dbReference>
<evidence type="ECO:0000256" key="6">
    <source>
        <dbReference type="ARBA" id="ARBA00022777"/>
    </source>
</evidence>
<keyword evidence="7" id="KW-0067">ATP-binding</keyword>
<comment type="catalytic activity">
    <reaction evidence="9">
        <text>L-seryl-[protein] + ATP = O-phospho-L-seryl-[protein] + ADP + H(+)</text>
        <dbReference type="Rhea" id="RHEA:17989"/>
        <dbReference type="Rhea" id="RHEA-COMP:9863"/>
        <dbReference type="Rhea" id="RHEA-COMP:11604"/>
        <dbReference type="ChEBI" id="CHEBI:15378"/>
        <dbReference type="ChEBI" id="CHEBI:29999"/>
        <dbReference type="ChEBI" id="CHEBI:30616"/>
        <dbReference type="ChEBI" id="CHEBI:83421"/>
        <dbReference type="ChEBI" id="CHEBI:456216"/>
        <dbReference type="EC" id="2.7.11.1"/>
    </reaction>
</comment>
<protein>
    <recommendedName>
        <fullName evidence="1">non-specific serine/threonine protein kinase</fullName>
        <ecNumber evidence="1">2.7.11.1</ecNumber>
    </recommendedName>
</protein>
<dbReference type="OMA" id="NIVTWRN"/>
<proteinExistence type="predicted"/>
<feature type="region of interest" description="Disordered" evidence="10">
    <location>
        <begin position="153"/>
        <end position="174"/>
    </location>
</feature>
<dbReference type="HOGENOM" id="CLU_514237_0_0_1"/>
<reference evidence="13 14" key="1">
    <citation type="journal article" date="2014" name="Genome Biol.">
        <title>Transcriptome and methylome profiling reveals relics of genome dominance in the mesopolyploid Brassica oleracea.</title>
        <authorList>
            <person name="Parkin I.A."/>
            <person name="Koh C."/>
            <person name="Tang H."/>
            <person name="Robinson S.J."/>
            <person name="Kagale S."/>
            <person name="Clarke W.E."/>
            <person name="Town C.D."/>
            <person name="Nixon J."/>
            <person name="Krishnakumar V."/>
            <person name="Bidwell S.L."/>
            <person name="Denoeud F."/>
            <person name="Belcram H."/>
            <person name="Links M.G."/>
            <person name="Just J."/>
            <person name="Clarke C."/>
            <person name="Bender T."/>
            <person name="Huebert T."/>
            <person name="Mason A.S."/>
            <person name="Pires J.C."/>
            <person name="Barker G."/>
            <person name="Moore J."/>
            <person name="Walley P.G."/>
            <person name="Manoli S."/>
            <person name="Batley J."/>
            <person name="Edwards D."/>
            <person name="Nelson M.N."/>
            <person name="Wang X."/>
            <person name="Paterson A.H."/>
            <person name="King G."/>
            <person name="Bancroft I."/>
            <person name="Chalhoub B."/>
            <person name="Sharpe A.G."/>
        </authorList>
    </citation>
    <scope>NUCLEOTIDE SEQUENCE</scope>
    <source>
        <strain evidence="13 14">cv. TO1000</strain>
    </source>
</reference>
<feature type="compositionally biased region" description="Basic residues" evidence="10">
    <location>
        <begin position="153"/>
        <end position="167"/>
    </location>
</feature>
<evidence type="ECO:0000256" key="10">
    <source>
        <dbReference type="SAM" id="MobiDB-lite"/>
    </source>
</evidence>
<dbReference type="SMART" id="SM00133">
    <property type="entry name" value="S_TK_X"/>
    <property type="match status" value="1"/>
</dbReference>
<dbReference type="PROSITE" id="PS50011">
    <property type="entry name" value="PROTEIN_KINASE_DOM"/>
    <property type="match status" value="1"/>
</dbReference>
<feature type="region of interest" description="Disordered" evidence="10">
    <location>
        <begin position="510"/>
        <end position="530"/>
    </location>
</feature>
<dbReference type="InterPro" id="IPR050839">
    <property type="entry name" value="Rho-assoc_Ser/Thr_Kinase"/>
</dbReference>
<dbReference type="Pfam" id="PF00433">
    <property type="entry name" value="Pkinase_C"/>
    <property type="match status" value="1"/>
</dbReference>
<keyword evidence="5" id="KW-0547">Nucleotide-binding</keyword>
<evidence type="ECO:0000259" key="12">
    <source>
        <dbReference type="PROSITE" id="PS51285"/>
    </source>
</evidence>
<dbReference type="Gene3D" id="1.10.510.10">
    <property type="entry name" value="Transferase(Phosphotransferase) domain 1"/>
    <property type="match status" value="2"/>
</dbReference>
<dbReference type="GO" id="GO:0106310">
    <property type="term" value="F:protein serine kinase activity"/>
    <property type="evidence" value="ECO:0007669"/>
    <property type="project" value="RHEA"/>
</dbReference>
<dbReference type="Pfam" id="PF00069">
    <property type="entry name" value="Pkinase"/>
    <property type="match status" value="1"/>
</dbReference>
<dbReference type="Gene3D" id="3.30.200.20">
    <property type="entry name" value="Phosphorylase Kinase, domain 1"/>
    <property type="match status" value="1"/>
</dbReference>
<keyword evidence="2" id="KW-0723">Serine/threonine-protein kinase</keyword>
<reference evidence="13" key="2">
    <citation type="submission" date="2015-03" db="UniProtKB">
        <authorList>
            <consortium name="EnsemblPlants"/>
        </authorList>
    </citation>
    <scope>IDENTIFICATION</scope>
</reference>
<keyword evidence="3" id="KW-0597">Phosphoprotein</keyword>
<dbReference type="InterPro" id="IPR000719">
    <property type="entry name" value="Prot_kinase_dom"/>
</dbReference>
<dbReference type="GO" id="GO:0005524">
    <property type="term" value="F:ATP binding"/>
    <property type="evidence" value="ECO:0007669"/>
    <property type="project" value="UniProtKB-KW"/>
</dbReference>
<keyword evidence="14" id="KW-1185">Reference proteome</keyword>
<evidence type="ECO:0000256" key="3">
    <source>
        <dbReference type="ARBA" id="ARBA00022553"/>
    </source>
</evidence>
<dbReference type="GO" id="GO:0005737">
    <property type="term" value="C:cytoplasm"/>
    <property type="evidence" value="ECO:0007669"/>
    <property type="project" value="UniProtKB-ARBA"/>
</dbReference>
<evidence type="ECO:0000256" key="8">
    <source>
        <dbReference type="ARBA" id="ARBA00047899"/>
    </source>
</evidence>
<dbReference type="AlphaFoldDB" id="A0A0D3AB88"/>
<dbReference type="SUPFAM" id="SSF56112">
    <property type="entry name" value="Protein kinase-like (PK-like)"/>
    <property type="match status" value="1"/>
</dbReference>
<dbReference type="STRING" id="109376.A0A0D3AB88"/>
<keyword evidence="6" id="KW-0418">Kinase</keyword>
<dbReference type="PANTHER" id="PTHR22988:SF76">
    <property type="entry name" value="CHROMOSOME UNDETERMINED SCAFFOLD_135, WHOLE GENOME SHOTGUN SEQUENCE"/>
    <property type="match status" value="1"/>
</dbReference>
<dbReference type="PANTHER" id="PTHR22988">
    <property type="entry name" value="MYOTONIC DYSTROPHY S/T KINASE-RELATED"/>
    <property type="match status" value="1"/>
</dbReference>
<dbReference type="EC" id="2.7.11.1" evidence="1"/>
<dbReference type="eggNOG" id="KOG0605">
    <property type="taxonomic scope" value="Eukaryota"/>
</dbReference>
<accession>A0A0D3AB88</accession>
<keyword evidence="4" id="KW-0808">Transferase</keyword>
<evidence type="ECO:0000256" key="9">
    <source>
        <dbReference type="ARBA" id="ARBA00048679"/>
    </source>
</evidence>
<evidence type="ECO:0000256" key="2">
    <source>
        <dbReference type="ARBA" id="ARBA00022527"/>
    </source>
</evidence>
<feature type="domain" description="AGC-kinase C-terminal" evidence="12">
    <location>
        <begin position="419"/>
        <end position="475"/>
    </location>
</feature>
<evidence type="ECO:0000313" key="13">
    <source>
        <dbReference type="EnsemblPlants" id="Bo1g102010.1"/>
    </source>
</evidence>
<evidence type="ECO:0000313" key="14">
    <source>
        <dbReference type="Proteomes" id="UP000032141"/>
    </source>
</evidence>
<dbReference type="InterPro" id="IPR000961">
    <property type="entry name" value="AGC-kinase_C"/>
</dbReference>
<dbReference type="PROSITE" id="PS51285">
    <property type="entry name" value="AGC_KINASE_CTER"/>
    <property type="match status" value="1"/>
</dbReference>
<organism evidence="13 14">
    <name type="scientific">Brassica oleracea var. oleracea</name>
    <dbReference type="NCBI Taxonomy" id="109376"/>
    <lineage>
        <taxon>Eukaryota</taxon>
        <taxon>Viridiplantae</taxon>
        <taxon>Streptophyta</taxon>
        <taxon>Embryophyta</taxon>
        <taxon>Tracheophyta</taxon>
        <taxon>Spermatophyta</taxon>
        <taxon>Magnoliopsida</taxon>
        <taxon>eudicotyledons</taxon>
        <taxon>Gunneridae</taxon>
        <taxon>Pentapetalae</taxon>
        <taxon>rosids</taxon>
        <taxon>malvids</taxon>
        <taxon>Brassicales</taxon>
        <taxon>Brassicaceae</taxon>
        <taxon>Brassiceae</taxon>
        <taxon>Brassica</taxon>
    </lineage>
</organism>
<name>A0A0D3AB88_BRAOL</name>
<evidence type="ECO:0000256" key="4">
    <source>
        <dbReference type="ARBA" id="ARBA00022679"/>
    </source>
</evidence>
<dbReference type="InterPro" id="IPR017892">
    <property type="entry name" value="Pkinase_C"/>
</dbReference>
<dbReference type="SMART" id="SM00220">
    <property type="entry name" value="S_TKc"/>
    <property type="match status" value="1"/>
</dbReference>
<evidence type="ECO:0000256" key="1">
    <source>
        <dbReference type="ARBA" id="ARBA00012513"/>
    </source>
</evidence>
<feature type="domain" description="Protein kinase" evidence="11">
    <location>
        <begin position="235"/>
        <end position="500"/>
    </location>
</feature>
<evidence type="ECO:0000256" key="7">
    <source>
        <dbReference type="ARBA" id="ARBA00022840"/>
    </source>
</evidence>